<reference evidence="1 2" key="1">
    <citation type="submission" date="2019-11" db="EMBL/GenBank/DDBJ databases">
        <title>Metabolism of dissolved organic matter in forest soils.</title>
        <authorList>
            <person name="Cyle K.T."/>
            <person name="Wilhelm R.C."/>
            <person name="Martinez C.E."/>
        </authorList>
    </citation>
    <scope>NUCLEOTIDE SEQUENCE [LARGE SCALE GENOMIC DNA]</scope>
    <source>
        <strain evidence="1 2">5N</strain>
    </source>
</reference>
<comment type="caution">
    <text evidence="1">The sequence shown here is derived from an EMBL/GenBank/DDBJ whole genome shotgun (WGS) entry which is preliminary data.</text>
</comment>
<proteinExistence type="predicted"/>
<dbReference type="EMBL" id="WOEZ01000208">
    <property type="protein sequence ID" value="NPT59978.1"/>
    <property type="molecule type" value="Genomic_DNA"/>
</dbReference>
<sequence>MVKMKRKTCAGTPMARHVMVPPPSVIERRRAVSNPRAAIADRCAAARSPFIFIHVALQHECMKDQRSALAFKHKLCNLPATYANRIA</sequence>
<dbReference type="AlphaFoldDB" id="A0A972NWX6"/>
<evidence type="ECO:0000313" key="2">
    <source>
        <dbReference type="Proteomes" id="UP000655523"/>
    </source>
</evidence>
<dbReference type="RefSeq" id="WP_172174065.1">
    <property type="nucleotide sequence ID" value="NZ_WOEZ01000208.1"/>
</dbReference>
<accession>A0A972NWX6</accession>
<evidence type="ECO:0000313" key="1">
    <source>
        <dbReference type="EMBL" id="NPT59978.1"/>
    </source>
</evidence>
<organism evidence="1 2">
    <name type="scientific">Paraburkholderia elongata</name>
    <dbReference type="NCBI Taxonomy" id="2675747"/>
    <lineage>
        <taxon>Bacteria</taxon>
        <taxon>Pseudomonadati</taxon>
        <taxon>Pseudomonadota</taxon>
        <taxon>Betaproteobacteria</taxon>
        <taxon>Burkholderiales</taxon>
        <taxon>Burkholderiaceae</taxon>
        <taxon>Paraburkholderia</taxon>
    </lineage>
</organism>
<keyword evidence="2" id="KW-1185">Reference proteome</keyword>
<dbReference type="Proteomes" id="UP000655523">
    <property type="component" value="Unassembled WGS sequence"/>
</dbReference>
<protein>
    <submittedName>
        <fullName evidence="1">Uncharacterized protein</fullName>
    </submittedName>
</protein>
<gene>
    <name evidence="1" type="ORF">GNZ13_36855</name>
</gene>
<name>A0A972NWX6_9BURK</name>